<name>A0ABS1JDK6_9BACL</name>
<reference evidence="1 2" key="1">
    <citation type="submission" date="2021-01" db="EMBL/GenBank/DDBJ databases">
        <title>Tumebacillus sp. strain ITR2 16S ribosomal RNA gene Genome sequencing and assembly.</title>
        <authorList>
            <person name="Kang M."/>
        </authorList>
    </citation>
    <scope>NUCLEOTIDE SEQUENCE [LARGE SCALE GENOMIC DNA]</scope>
    <source>
        <strain evidence="1 2">ITR2</strain>
    </source>
</reference>
<protein>
    <submittedName>
        <fullName evidence="1">Uncharacterized protein</fullName>
    </submittedName>
</protein>
<keyword evidence="2" id="KW-1185">Reference proteome</keyword>
<evidence type="ECO:0000313" key="2">
    <source>
        <dbReference type="Proteomes" id="UP000602284"/>
    </source>
</evidence>
<sequence length="183" mass="20023">MKKRWVIALLVVVVGYVVCAYTFNKPMETLPLNPDAGVVAVTIEGTPTREFVDSLGIRSVTFFADPDPELRNYIEQKGHQVLPPNQSSSSLVGHLLFKQMYGATIVPEAQDEKPVDADQLASQIFTQAKSNSIVRLKLSGSEVEPALTKALGTAFFHLGNAGARFLTLHDCEQLAQTPWGKPK</sequence>
<accession>A0ABS1JDK6</accession>
<organism evidence="1 2">
    <name type="scientific">Tumebacillus amylolyticus</name>
    <dbReference type="NCBI Taxonomy" id="2801339"/>
    <lineage>
        <taxon>Bacteria</taxon>
        <taxon>Bacillati</taxon>
        <taxon>Bacillota</taxon>
        <taxon>Bacilli</taxon>
        <taxon>Bacillales</taxon>
        <taxon>Alicyclobacillaceae</taxon>
        <taxon>Tumebacillus</taxon>
    </lineage>
</organism>
<comment type="caution">
    <text evidence="1">The sequence shown here is derived from an EMBL/GenBank/DDBJ whole genome shotgun (WGS) entry which is preliminary data.</text>
</comment>
<dbReference type="EMBL" id="JAEQNB010000005">
    <property type="protein sequence ID" value="MBL0388372.1"/>
    <property type="molecule type" value="Genomic_DNA"/>
</dbReference>
<evidence type="ECO:0000313" key="1">
    <source>
        <dbReference type="EMBL" id="MBL0388372.1"/>
    </source>
</evidence>
<gene>
    <name evidence="1" type="ORF">JJB07_17340</name>
</gene>
<dbReference type="RefSeq" id="WP_201637210.1">
    <property type="nucleotide sequence ID" value="NZ_JAEQNB010000005.1"/>
</dbReference>
<proteinExistence type="predicted"/>
<dbReference type="Proteomes" id="UP000602284">
    <property type="component" value="Unassembled WGS sequence"/>
</dbReference>